<reference evidence="2" key="1">
    <citation type="submission" date="2022-06" db="EMBL/GenBank/DDBJ databases">
        <title>Ornithinimicrobium HY1793.</title>
        <authorList>
            <person name="Huang Y."/>
        </authorList>
    </citation>
    <scope>NUCLEOTIDE SEQUENCE</scope>
    <source>
        <strain evidence="2">HY1793</strain>
    </source>
</reference>
<dbReference type="EMBL" id="CP099489">
    <property type="protein sequence ID" value="USQ80860.1"/>
    <property type="molecule type" value="Genomic_DNA"/>
</dbReference>
<feature type="transmembrane region" description="Helical" evidence="1">
    <location>
        <begin position="100"/>
        <end position="122"/>
    </location>
</feature>
<dbReference type="RefSeq" id="WP_252594248.1">
    <property type="nucleotide sequence ID" value="NZ_CP099489.1"/>
</dbReference>
<proteinExistence type="predicted"/>
<keyword evidence="3" id="KW-1185">Reference proteome</keyword>
<keyword evidence="1" id="KW-0472">Membrane</keyword>
<feature type="transmembrane region" description="Helical" evidence="1">
    <location>
        <begin position="166"/>
        <end position="187"/>
    </location>
</feature>
<evidence type="ECO:0000256" key="1">
    <source>
        <dbReference type="SAM" id="Phobius"/>
    </source>
</evidence>
<keyword evidence="1" id="KW-1133">Transmembrane helix</keyword>
<organism evidence="2 3">
    <name type="scientific">Ornithinimicrobium faecis</name>
    <dbReference type="NCBI Taxonomy" id="2934158"/>
    <lineage>
        <taxon>Bacteria</taxon>
        <taxon>Bacillati</taxon>
        <taxon>Actinomycetota</taxon>
        <taxon>Actinomycetes</taxon>
        <taxon>Micrococcales</taxon>
        <taxon>Ornithinimicrobiaceae</taxon>
        <taxon>Ornithinimicrobium</taxon>
    </lineage>
</organism>
<feature type="transmembrane region" description="Helical" evidence="1">
    <location>
        <begin position="36"/>
        <end position="56"/>
    </location>
</feature>
<feature type="transmembrane region" description="Helical" evidence="1">
    <location>
        <begin position="128"/>
        <end position="145"/>
    </location>
</feature>
<name>A0ABY4YVU9_9MICO</name>
<sequence>METSGSRPTPDDAAAALLDAGTARDRLSHQLRLPSWFHTSIGLAVVVQTATVAVGVADQSSAGIGLALAGLVPFLLVAAVQLTRFRALNGVRVGGLASKVVFGGDATASTVYLLGMAAAIWAAFEESWWLVGLSACAGGVAYALSGVRWMRSYRGDPAAHGKGASVLLLVVLAVAVVAGAVLLLVGAR</sequence>
<protein>
    <submittedName>
        <fullName evidence="2">Uncharacterized protein</fullName>
    </submittedName>
</protein>
<keyword evidence="1" id="KW-0812">Transmembrane</keyword>
<feature type="transmembrane region" description="Helical" evidence="1">
    <location>
        <begin position="62"/>
        <end position="80"/>
    </location>
</feature>
<dbReference type="Proteomes" id="UP001056455">
    <property type="component" value="Chromosome"/>
</dbReference>
<gene>
    <name evidence="2" type="ORF">NF556_04180</name>
</gene>
<evidence type="ECO:0000313" key="3">
    <source>
        <dbReference type="Proteomes" id="UP001056455"/>
    </source>
</evidence>
<accession>A0ABY4YVU9</accession>
<evidence type="ECO:0000313" key="2">
    <source>
        <dbReference type="EMBL" id="USQ80860.1"/>
    </source>
</evidence>